<feature type="signal peptide" evidence="1">
    <location>
        <begin position="1"/>
        <end position="21"/>
    </location>
</feature>
<evidence type="ECO:0000256" key="1">
    <source>
        <dbReference type="SAM" id="SignalP"/>
    </source>
</evidence>
<proteinExistence type="predicted"/>
<organism evidence="2 3">
    <name type="scientific">Steinernema glaseri</name>
    <dbReference type="NCBI Taxonomy" id="37863"/>
    <lineage>
        <taxon>Eukaryota</taxon>
        <taxon>Metazoa</taxon>
        <taxon>Ecdysozoa</taxon>
        <taxon>Nematoda</taxon>
        <taxon>Chromadorea</taxon>
        <taxon>Rhabditida</taxon>
        <taxon>Tylenchina</taxon>
        <taxon>Panagrolaimomorpha</taxon>
        <taxon>Strongyloidoidea</taxon>
        <taxon>Steinernematidae</taxon>
        <taxon>Steinernema</taxon>
    </lineage>
</organism>
<dbReference type="AlphaFoldDB" id="A0A1I7YV95"/>
<reference evidence="3" key="1">
    <citation type="submission" date="2016-11" db="UniProtKB">
        <authorList>
            <consortium name="WormBaseParasite"/>
        </authorList>
    </citation>
    <scope>IDENTIFICATION</scope>
</reference>
<name>A0A1I7YV95_9BILA</name>
<keyword evidence="1" id="KW-0732">Signal</keyword>
<keyword evidence="2" id="KW-1185">Reference proteome</keyword>
<accession>A0A1I7YV95</accession>
<dbReference type="WBParaSite" id="L893_g19866.t1">
    <property type="protein sequence ID" value="L893_g19866.t1"/>
    <property type="gene ID" value="L893_g19866"/>
</dbReference>
<dbReference type="Proteomes" id="UP000095287">
    <property type="component" value="Unplaced"/>
</dbReference>
<feature type="chain" id="PRO_5009312636" evidence="1">
    <location>
        <begin position="22"/>
        <end position="145"/>
    </location>
</feature>
<sequence>MLKSRIGVFFLLFVLLETVSVQHLIAYKVIKIGFSNGDFHFRYSTDDELVVDLAKNGTKENSLEDCMELCTKRQGCKGGLFQGYDGGCVLTADLKLNEGPKEFHSAKQTSFFLVESVKEKECKNKFSELVKERSSDPSSASHDQD</sequence>
<evidence type="ECO:0000313" key="2">
    <source>
        <dbReference type="Proteomes" id="UP000095287"/>
    </source>
</evidence>
<evidence type="ECO:0000313" key="3">
    <source>
        <dbReference type="WBParaSite" id="L893_g19866.t1"/>
    </source>
</evidence>
<protein>
    <submittedName>
        <fullName evidence="3">Apple domain-containing protein</fullName>
    </submittedName>
</protein>